<dbReference type="Pfam" id="PF19564">
    <property type="entry name" value="DUF6086"/>
    <property type="match status" value="1"/>
</dbReference>
<proteinExistence type="predicted"/>
<dbReference type="RefSeq" id="WP_200697542.1">
    <property type="nucleotide sequence ID" value="NZ_BAAAYA010000005.1"/>
</dbReference>
<organism evidence="2 3">
    <name type="scientific">Streptomyces flavovirens</name>
    <dbReference type="NCBI Taxonomy" id="52258"/>
    <lineage>
        <taxon>Bacteria</taxon>
        <taxon>Bacillati</taxon>
        <taxon>Actinomycetota</taxon>
        <taxon>Actinomycetes</taxon>
        <taxon>Kitasatosporales</taxon>
        <taxon>Streptomycetaceae</taxon>
        <taxon>Streptomyces</taxon>
    </lineage>
</organism>
<keyword evidence="3" id="KW-1185">Reference proteome</keyword>
<sequence>MSQYYELRGETLWNSSQGASRLFLRHVALFEAELELPSGIGPMEWDESELDPEAFEAFVDALLTWHRRTSHSVMRALADGFVVTVVALARRAGTPVDWERIGGPPAGPYSDVQVSRNGAVAPPDGTAWAEELRARAREMERRMPR</sequence>
<evidence type="ECO:0000313" key="3">
    <source>
        <dbReference type="Proteomes" id="UP001595871"/>
    </source>
</evidence>
<comment type="caution">
    <text evidence="2">The sequence shown here is derived from an EMBL/GenBank/DDBJ whole genome shotgun (WGS) entry which is preliminary data.</text>
</comment>
<gene>
    <name evidence="2" type="ORF">ACFO3R_17375</name>
</gene>
<protein>
    <submittedName>
        <fullName evidence="2">DUF6086 family protein</fullName>
    </submittedName>
</protein>
<dbReference type="InterPro" id="IPR045732">
    <property type="entry name" value="DUF6086"/>
</dbReference>
<name>A0ABV8N789_9ACTN</name>
<accession>A0ABV8N789</accession>
<dbReference type="EMBL" id="JBHSCF010000031">
    <property type="protein sequence ID" value="MFC4188130.1"/>
    <property type="molecule type" value="Genomic_DNA"/>
</dbReference>
<evidence type="ECO:0000313" key="2">
    <source>
        <dbReference type="EMBL" id="MFC4188130.1"/>
    </source>
</evidence>
<evidence type="ECO:0000256" key="1">
    <source>
        <dbReference type="SAM" id="MobiDB-lite"/>
    </source>
</evidence>
<dbReference type="Proteomes" id="UP001595871">
    <property type="component" value="Unassembled WGS sequence"/>
</dbReference>
<reference evidence="3" key="1">
    <citation type="journal article" date="2019" name="Int. J. Syst. Evol. Microbiol.">
        <title>The Global Catalogue of Microorganisms (GCM) 10K type strain sequencing project: providing services to taxonomists for standard genome sequencing and annotation.</title>
        <authorList>
            <consortium name="The Broad Institute Genomics Platform"/>
            <consortium name="The Broad Institute Genome Sequencing Center for Infectious Disease"/>
            <person name="Wu L."/>
            <person name="Ma J."/>
        </authorList>
    </citation>
    <scope>NUCLEOTIDE SEQUENCE [LARGE SCALE GENOMIC DNA]</scope>
    <source>
        <strain evidence="3">CCM 3243</strain>
    </source>
</reference>
<feature type="region of interest" description="Disordered" evidence="1">
    <location>
        <begin position="97"/>
        <end position="125"/>
    </location>
</feature>